<evidence type="ECO:0000256" key="6">
    <source>
        <dbReference type="SAM" id="MobiDB-lite"/>
    </source>
</evidence>
<sequence>MIRRAVALSETTTITARCSYRHGRIAVSALAFAMAGNAIPMRRRLTYIAASASAKQESETGTEEDGNSTEKLYFDSANTNSNVNHATLRRIAATTLLGLVTPTTNANSDPLLPSPSSRLASLSKPGVALVAPHPGATALLEAAVASVAKNANADLLKIDFLSVLQLAASSSPTTLQYANLTQPSQFVPAKPFSPSAYALAKDVSNTSFSATAYYDNEDNDIGDDFDPDLDDEDDDEKSSSANRRNAVNLFSNLVSKAGNSPKPATVHHHHHHHQTFPVTVKVVVDGKEVAREFSNTSGGRNGLSEKAAADAIINTVFDYESSANVKKSVHNNNGVQQQQSEPAKLESNMKIINSEISAPSTLHGTPIGSGRPGRLRISVEHPLKHPRPSTASNGRTTPTTTAATTEKSSTPLSDFWDPSSQAMRKNPEMSHYEVTLKSAHIDRVIEHLLSTILNQQDTQQKQRRVIIWYQDTTDTLQSAGDTGKRVISALVNLVNKLRTRHGIGAVLIAGCTPGLMDLVPKLNGFAPAAENGSQDAAKARFAVFDDEKFARMIDGSEMVVPKQSASTSSRQTINEEDEEDENNEIDDADEDVTYNLATSGKMYDSVLDKVLHMFEKVEVPPPIIVASVTAPVATAATIAVSSPNNKPLASTTISTATVAKQISKKYLHNVREALAARHREMNSRLISLHAQSRGLRVVPPTLSTDALKYPTAYAMLGHSVWSLDRVRRVVAIAVGLQMIENGSNGAGSVVEVGASVFEEALQVLKEETWGGLVEEAMVEGEKRRAVVAAAAAAENDGGGVDGDGGLANNTSTTAASGGGGSGSGRDDKGGSAVGNVLVPTVSNTSSTSAPQSQPQQQQQHTVMPAFMPHSADAAVESTESTTSNLKRELKRQGHKLNSYESKMLSTVVTPASIAVSFSDLILPPPTKLMLQTLVSLPLLRPDLFQSGILAKHSISGVLLFGPPGTGKTLLAKAAAKSSGANFMSVSLSDIFDKYVGEGEKNVRAIFTLARKLSPCVVFLDEVDALFGARRGGDGITSSKREIINEFMSEWDGLNSRNRGVIVLGATNRPFDLDDAVLRRMPRRVLIDLPNELQRKEILRVHLQDEFLASDVSLTDLAVRTKLYSGSDLKNVCISAALASVKESLLRESLKHDTSLAIVPPPVKLTSFTSLAGPTLESNQTDSSKKFATSLAEPSVASTIEPIPLSPPNPPLVIESSAEILKRLEGLDDWRSVLQPQQYSGEKNAEKRVVSLVHFDVALKEVPPSLTDEMQTLIELRKWDESYGDGGAKGKAKVKKEWGF</sequence>
<dbReference type="InterPro" id="IPR051701">
    <property type="entry name" value="Mito_OM_Translocase_MSP1"/>
</dbReference>
<feature type="region of interest" description="Disordered" evidence="6">
    <location>
        <begin position="560"/>
        <end position="588"/>
    </location>
</feature>
<evidence type="ECO:0000256" key="4">
    <source>
        <dbReference type="ARBA" id="ARBA00022840"/>
    </source>
</evidence>
<dbReference type="InterPro" id="IPR003960">
    <property type="entry name" value="ATPase_AAA_CS"/>
</dbReference>
<keyword evidence="3" id="KW-1000">Mitochondrion outer membrane</keyword>
<feature type="domain" description="AAA+ ATPase" evidence="7">
    <location>
        <begin position="953"/>
        <end position="1091"/>
    </location>
</feature>
<dbReference type="InterPro" id="IPR041569">
    <property type="entry name" value="AAA_lid_3"/>
</dbReference>
<dbReference type="PANTHER" id="PTHR45644">
    <property type="entry name" value="AAA ATPASE, PUTATIVE (AFU_ORTHOLOGUE AFUA_2G12920)-RELATED-RELATED"/>
    <property type="match status" value="1"/>
</dbReference>
<feature type="region of interest" description="Disordered" evidence="6">
    <location>
        <begin position="795"/>
        <end position="893"/>
    </location>
</feature>
<dbReference type="Gene3D" id="1.10.8.60">
    <property type="match status" value="1"/>
</dbReference>
<feature type="compositionally biased region" description="Low complexity" evidence="6">
    <location>
        <begin position="389"/>
        <end position="410"/>
    </location>
</feature>
<evidence type="ECO:0000313" key="9">
    <source>
        <dbReference type="Proteomes" id="UP001211907"/>
    </source>
</evidence>
<keyword evidence="4" id="KW-0067">ATP-binding</keyword>
<keyword evidence="3" id="KW-0472">Membrane</keyword>
<dbReference type="InterPro" id="IPR027417">
    <property type="entry name" value="P-loop_NTPase"/>
</dbReference>
<dbReference type="InterPro" id="IPR003959">
    <property type="entry name" value="ATPase_AAA_core"/>
</dbReference>
<reference evidence="8" key="1">
    <citation type="submission" date="2020-05" db="EMBL/GenBank/DDBJ databases">
        <title>Phylogenomic resolution of chytrid fungi.</title>
        <authorList>
            <person name="Stajich J.E."/>
            <person name="Amses K."/>
            <person name="Simmons R."/>
            <person name="Seto K."/>
            <person name="Myers J."/>
            <person name="Bonds A."/>
            <person name="Quandt C.A."/>
            <person name="Barry K."/>
            <person name="Liu P."/>
            <person name="Grigoriev I."/>
            <person name="Longcore J.E."/>
            <person name="James T.Y."/>
        </authorList>
    </citation>
    <scope>NUCLEOTIDE SEQUENCE</scope>
    <source>
        <strain evidence="8">JEL0513</strain>
    </source>
</reference>
<evidence type="ECO:0000313" key="8">
    <source>
        <dbReference type="EMBL" id="KAJ3099462.1"/>
    </source>
</evidence>
<dbReference type="Pfam" id="PF17862">
    <property type="entry name" value="AAA_lid_3"/>
    <property type="match status" value="1"/>
</dbReference>
<dbReference type="EMBL" id="JADGJH010002346">
    <property type="protein sequence ID" value="KAJ3099462.1"/>
    <property type="molecule type" value="Genomic_DNA"/>
</dbReference>
<proteinExistence type="predicted"/>
<feature type="compositionally biased region" description="Low complexity" evidence="6">
    <location>
        <begin position="806"/>
        <end position="815"/>
    </location>
</feature>
<dbReference type="Pfam" id="PF00004">
    <property type="entry name" value="AAA"/>
    <property type="match status" value="1"/>
</dbReference>
<feature type="compositionally biased region" description="Acidic residues" evidence="6">
    <location>
        <begin position="215"/>
        <end position="236"/>
    </location>
</feature>
<dbReference type="Gene3D" id="3.40.50.300">
    <property type="entry name" value="P-loop containing nucleotide triphosphate hydrolases"/>
    <property type="match status" value="1"/>
</dbReference>
<protein>
    <recommendedName>
        <fullName evidence="7">AAA+ ATPase domain-containing protein</fullName>
    </recommendedName>
</protein>
<gene>
    <name evidence="8" type="ORF">HK100_004881</name>
</gene>
<accession>A0AAD5X8G9</accession>
<dbReference type="GO" id="GO:0005741">
    <property type="term" value="C:mitochondrial outer membrane"/>
    <property type="evidence" value="ECO:0007669"/>
    <property type="project" value="UniProtKB-SubCell"/>
</dbReference>
<dbReference type="Proteomes" id="UP001211907">
    <property type="component" value="Unassembled WGS sequence"/>
</dbReference>
<evidence type="ECO:0000256" key="5">
    <source>
        <dbReference type="ARBA" id="ARBA00023128"/>
    </source>
</evidence>
<organism evidence="8 9">
    <name type="scientific">Physocladia obscura</name>
    <dbReference type="NCBI Taxonomy" id="109957"/>
    <lineage>
        <taxon>Eukaryota</taxon>
        <taxon>Fungi</taxon>
        <taxon>Fungi incertae sedis</taxon>
        <taxon>Chytridiomycota</taxon>
        <taxon>Chytridiomycota incertae sedis</taxon>
        <taxon>Chytridiomycetes</taxon>
        <taxon>Chytridiales</taxon>
        <taxon>Chytriomycetaceae</taxon>
        <taxon>Physocladia</taxon>
    </lineage>
</organism>
<dbReference type="GO" id="GO:0016887">
    <property type="term" value="F:ATP hydrolysis activity"/>
    <property type="evidence" value="ECO:0007669"/>
    <property type="project" value="InterPro"/>
</dbReference>
<dbReference type="InterPro" id="IPR003593">
    <property type="entry name" value="AAA+_ATPase"/>
</dbReference>
<feature type="compositionally biased region" description="Gly residues" evidence="6">
    <location>
        <begin position="796"/>
        <end position="805"/>
    </location>
</feature>
<dbReference type="PROSITE" id="PS00674">
    <property type="entry name" value="AAA"/>
    <property type="match status" value="1"/>
</dbReference>
<dbReference type="SMART" id="SM00382">
    <property type="entry name" value="AAA"/>
    <property type="match status" value="1"/>
</dbReference>
<feature type="region of interest" description="Disordered" evidence="6">
    <location>
        <begin position="214"/>
        <end position="245"/>
    </location>
</feature>
<evidence type="ECO:0000256" key="1">
    <source>
        <dbReference type="ARBA" id="ARBA00004572"/>
    </source>
</evidence>
<dbReference type="PANTHER" id="PTHR45644:SF56">
    <property type="entry name" value="AAA ATPASE, PUTATIVE (AFU_ORTHOLOGUE AFUA_2G12920)-RELATED"/>
    <property type="match status" value="1"/>
</dbReference>
<evidence type="ECO:0000256" key="2">
    <source>
        <dbReference type="ARBA" id="ARBA00022741"/>
    </source>
</evidence>
<evidence type="ECO:0000256" key="3">
    <source>
        <dbReference type="ARBA" id="ARBA00022787"/>
    </source>
</evidence>
<dbReference type="SUPFAM" id="SSF52540">
    <property type="entry name" value="P-loop containing nucleoside triphosphate hydrolases"/>
    <property type="match status" value="1"/>
</dbReference>
<keyword evidence="9" id="KW-1185">Reference proteome</keyword>
<keyword evidence="2" id="KW-0547">Nucleotide-binding</keyword>
<name>A0AAD5X8G9_9FUNG</name>
<keyword evidence="5" id="KW-0496">Mitochondrion</keyword>
<comment type="caution">
    <text evidence="8">The sequence shown here is derived from an EMBL/GenBank/DDBJ whole genome shotgun (WGS) entry which is preliminary data.</text>
</comment>
<feature type="region of interest" description="Disordered" evidence="6">
    <location>
        <begin position="382"/>
        <end position="413"/>
    </location>
</feature>
<dbReference type="GO" id="GO:0005524">
    <property type="term" value="F:ATP binding"/>
    <property type="evidence" value="ECO:0007669"/>
    <property type="project" value="UniProtKB-KW"/>
</dbReference>
<feature type="compositionally biased region" description="Low complexity" evidence="6">
    <location>
        <begin position="844"/>
        <end position="859"/>
    </location>
</feature>
<evidence type="ECO:0000259" key="7">
    <source>
        <dbReference type="SMART" id="SM00382"/>
    </source>
</evidence>
<feature type="compositionally biased region" description="Acidic residues" evidence="6">
    <location>
        <begin position="574"/>
        <end position="588"/>
    </location>
</feature>
<feature type="compositionally biased region" description="Polar residues" evidence="6">
    <location>
        <begin position="563"/>
        <end position="572"/>
    </location>
</feature>
<comment type="subcellular location">
    <subcellularLocation>
        <location evidence="1">Mitochondrion outer membrane</location>
        <topology evidence="1">Single-pass membrane protein</topology>
    </subcellularLocation>
</comment>